<keyword evidence="1" id="KW-0472">Membrane</keyword>
<accession>A0A0L6UGZ6</accession>
<dbReference type="VEuPathDB" id="FungiDB:VP01_632g2"/>
<dbReference type="AlphaFoldDB" id="A0A0L6UGZ6"/>
<name>A0A0L6UGZ6_9BASI</name>
<evidence type="ECO:0000313" key="3">
    <source>
        <dbReference type="Proteomes" id="UP000037035"/>
    </source>
</evidence>
<keyword evidence="1" id="KW-0812">Transmembrane</keyword>
<feature type="transmembrane region" description="Helical" evidence="1">
    <location>
        <begin position="445"/>
        <end position="466"/>
    </location>
</feature>
<sequence>MSVYFWGGGGWELLVSFVFLHTGFGSHWSKRWEKKLWKLKKKCNDDLITKTRANNTEEKKITQKNEEKNLRSDKTRRIEINRMMQNELIYGRRLRLIKMCDMMSGEKRKEEKSQNKSQRSHRNPIEMLWIPTGVSVTNSAIAIGQNGSLPFFIFSAQIWEFHCGVKMGVLNVPPFSWDSLGQMSHTPQLVHNNQHKKNLRKSKQNYFISLQHNTHFHLLEGVEFSLNVTEVFFLRLFSIHSNWLGLDRRQSLIIPFSLYTAAFVIFVTSSSSVYCSIFSTFLVQIFLFDKLLSLSYFSFSFPPSLRLLFSRHQILLFAIPSHFLTQKSSFSCSMIYFFLLFICDKNKKETLEQDAPQKKKFCLIQAVRTPHLKPPPHDPEYLLLIPAILHCYISKCFPIAYDVDNMKIMPCGTNSINTQRGEVNGIMIILILIKHESLNQIKTNIIKLCCNSLIFFILASFMSLVFDPELNQFSSLISHPKFMCTTSSNMRPKIHVLIQCLKIFRALGTLIQKLTLQKKLSQLPTVDMQHAPAKLSSKLHLFECVDVLAQSLKVGVTTEASWEFLNVNCRQLSKFILQCKCIVGPLHFFNSIWCWGLYSMKYNFLNSLLFLEAFGIFSATTPATELNQFSSLMSPVISCFSKALDENGPLILIGESYKILLSIRPESLSNFYNYMALITLEVMCISPDRYSPHNLNGSPLLLSYTGHTTSKSHSTLQEKLYQMPAVDEIQKLPCQVILFKKFRVVSTFTLKPKSIIKSHLSSLQSIITLLTLLHLHSYLLLSCYLKNIISIFLLGEIFLNYLLSNSPLPLNFNISISYSFDFSPFNFFEFASFRIF</sequence>
<evidence type="ECO:0000256" key="1">
    <source>
        <dbReference type="SAM" id="Phobius"/>
    </source>
</evidence>
<keyword evidence="3" id="KW-1185">Reference proteome</keyword>
<organism evidence="2 3">
    <name type="scientific">Puccinia sorghi</name>
    <dbReference type="NCBI Taxonomy" id="27349"/>
    <lineage>
        <taxon>Eukaryota</taxon>
        <taxon>Fungi</taxon>
        <taxon>Dikarya</taxon>
        <taxon>Basidiomycota</taxon>
        <taxon>Pucciniomycotina</taxon>
        <taxon>Pucciniomycetes</taxon>
        <taxon>Pucciniales</taxon>
        <taxon>Pucciniaceae</taxon>
        <taxon>Puccinia</taxon>
    </lineage>
</organism>
<proteinExistence type="predicted"/>
<gene>
    <name evidence="2" type="ORF">VP01_632g2</name>
</gene>
<dbReference type="Proteomes" id="UP000037035">
    <property type="component" value="Unassembled WGS sequence"/>
</dbReference>
<comment type="caution">
    <text evidence="2">The sequence shown here is derived from an EMBL/GenBank/DDBJ whole genome shotgun (WGS) entry which is preliminary data.</text>
</comment>
<dbReference type="EMBL" id="LAVV01011641">
    <property type="protein sequence ID" value="KNZ47527.1"/>
    <property type="molecule type" value="Genomic_DNA"/>
</dbReference>
<feature type="transmembrane region" description="Helical" evidence="1">
    <location>
        <begin position="258"/>
        <end position="287"/>
    </location>
</feature>
<protein>
    <submittedName>
        <fullName evidence="2">Uncharacterized protein</fullName>
    </submittedName>
</protein>
<evidence type="ECO:0000313" key="2">
    <source>
        <dbReference type="EMBL" id="KNZ47527.1"/>
    </source>
</evidence>
<reference evidence="2 3" key="1">
    <citation type="submission" date="2015-08" db="EMBL/GenBank/DDBJ databases">
        <title>Next Generation Sequencing and Analysis of the Genome of Puccinia sorghi L Schw, the Causal Agent of Maize Common Rust.</title>
        <authorList>
            <person name="Rochi L."/>
            <person name="Burguener G."/>
            <person name="Darino M."/>
            <person name="Turjanski A."/>
            <person name="Kreff E."/>
            <person name="Dieguez M.J."/>
            <person name="Sacco F."/>
        </authorList>
    </citation>
    <scope>NUCLEOTIDE SEQUENCE [LARGE SCALE GENOMIC DNA]</scope>
    <source>
        <strain evidence="2 3">RO10H11247</strain>
    </source>
</reference>
<keyword evidence="1" id="KW-1133">Transmembrane helix</keyword>